<evidence type="ECO:0000256" key="4">
    <source>
        <dbReference type="ARBA" id="ARBA00022519"/>
    </source>
</evidence>
<dbReference type="PANTHER" id="PTHR32196:SF21">
    <property type="entry name" value="ABC TRANSPORTER PERMEASE PROTEIN YPHD-RELATED"/>
    <property type="match status" value="1"/>
</dbReference>
<evidence type="ECO:0000256" key="8">
    <source>
        <dbReference type="SAM" id="Phobius"/>
    </source>
</evidence>
<dbReference type="EMBL" id="BMNH01000001">
    <property type="protein sequence ID" value="GGO60706.1"/>
    <property type="molecule type" value="Genomic_DNA"/>
</dbReference>
<protein>
    <submittedName>
        <fullName evidence="9">Ribose ABC transporter permease</fullName>
    </submittedName>
</protein>
<evidence type="ECO:0000256" key="2">
    <source>
        <dbReference type="ARBA" id="ARBA00022448"/>
    </source>
</evidence>
<feature type="transmembrane region" description="Helical" evidence="8">
    <location>
        <begin position="222"/>
        <end position="242"/>
    </location>
</feature>
<name>A0A918DE95_9ACTN</name>
<keyword evidence="2" id="KW-0813">Transport</keyword>
<evidence type="ECO:0000313" key="9">
    <source>
        <dbReference type="EMBL" id="GGO60706.1"/>
    </source>
</evidence>
<feature type="transmembrane region" description="Helical" evidence="8">
    <location>
        <begin position="133"/>
        <end position="152"/>
    </location>
</feature>
<keyword evidence="3" id="KW-1003">Cell membrane</keyword>
<gene>
    <name evidence="9" type="ORF">GCM10012289_01200</name>
</gene>
<evidence type="ECO:0000256" key="5">
    <source>
        <dbReference type="ARBA" id="ARBA00022692"/>
    </source>
</evidence>
<feature type="transmembrane region" description="Helical" evidence="8">
    <location>
        <begin position="172"/>
        <end position="193"/>
    </location>
</feature>
<dbReference type="PANTHER" id="PTHR32196">
    <property type="entry name" value="ABC TRANSPORTER PERMEASE PROTEIN YPHD-RELATED-RELATED"/>
    <property type="match status" value="1"/>
</dbReference>
<feature type="transmembrane region" description="Helical" evidence="8">
    <location>
        <begin position="105"/>
        <end position="126"/>
    </location>
</feature>
<evidence type="ECO:0000313" key="10">
    <source>
        <dbReference type="Proteomes" id="UP000646523"/>
    </source>
</evidence>
<dbReference type="InterPro" id="IPR001851">
    <property type="entry name" value="ABC_transp_permease"/>
</dbReference>
<dbReference type="GO" id="GO:0005886">
    <property type="term" value="C:plasma membrane"/>
    <property type="evidence" value="ECO:0007669"/>
    <property type="project" value="UniProtKB-SubCell"/>
</dbReference>
<keyword evidence="4" id="KW-0997">Cell inner membrane</keyword>
<dbReference type="GO" id="GO:0022857">
    <property type="term" value="F:transmembrane transporter activity"/>
    <property type="evidence" value="ECO:0007669"/>
    <property type="project" value="InterPro"/>
</dbReference>
<evidence type="ECO:0000256" key="1">
    <source>
        <dbReference type="ARBA" id="ARBA00004651"/>
    </source>
</evidence>
<organism evidence="9 10">
    <name type="scientific">Nonomuraea cavernae</name>
    <dbReference type="NCBI Taxonomy" id="2045107"/>
    <lineage>
        <taxon>Bacteria</taxon>
        <taxon>Bacillati</taxon>
        <taxon>Actinomycetota</taxon>
        <taxon>Actinomycetes</taxon>
        <taxon>Streptosporangiales</taxon>
        <taxon>Streptosporangiaceae</taxon>
        <taxon>Nonomuraea</taxon>
    </lineage>
</organism>
<reference evidence="9" key="1">
    <citation type="journal article" date="2014" name="Int. J. Syst. Evol. Microbiol.">
        <title>Complete genome sequence of Corynebacterium casei LMG S-19264T (=DSM 44701T), isolated from a smear-ripened cheese.</title>
        <authorList>
            <consortium name="US DOE Joint Genome Institute (JGI-PGF)"/>
            <person name="Walter F."/>
            <person name="Albersmeier A."/>
            <person name="Kalinowski J."/>
            <person name="Ruckert C."/>
        </authorList>
    </citation>
    <scope>NUCLEOTIDE SEQUENCE</scope>
    <source>
        <strain evidence="9">CGMCC 4.7368</strain>
    </source>
</reference>
<feature type="transmembrane region" description="Helical" evidence="8">
    <location>
        <begin position="254"/>
        <end position="271"/>
    </location>
</feature>
<evidence type="ECO:0000256" key="6">
    <source>
        <dbReference type="ARBA" id="ARBA00022989"/>
    </source>
</evidence>
<feature type="transmembrane region" description="Helical" evidence="8">
    <location>
        <begin position="24"/>
        <end position="45"/>
    </location>
</feature>
<sequence>MTTERLAPTQPTSGKRSAVRATTWLLDHAVVALLVLIVLALAVLSPSFFTGANLANLTGQWAAVGVLAIAATYLIIAGGFDLSMGATFAFCAVVAAGVGTQYGTIPAYGAAIAVGCVVGLVNGLIVRLGGINPFVATLGTSFIITGIGFAITNAQPFYIYDGSFQWLGSGRLWTIPYSGVLLLALLVIAGLVLSKTVFGRSLYAIGGNEEASRLAGLRVDRTLITTYMISGLAAAVAGIISASQLGAGQMTTDISILFDALTVVIIGGTSLSGGVGAIWRTGIGLAILACLGNGFTQLNLSSHLQDIITGLIVLAALGLDRLLTTYRKRGMEV</sequence>
<evidence type="ECO:0000256" key="3">
    <source>
        <dbReference type="ARBA" id="ARBA00022475"/>
    </source>
</evidence>
<accession>A0A918DE95</accession>
<keyword evidence="5 8" id="KW-0812">Transmembrane</keyword>
<reference evidence="9" key="2">
    <citation type="submission" date="2020-09" db="EMBL/GenBank/DDBJ databases">
        <authorList>
            <person name="Sun Q."/>
            <person name="Zhou Y."/>
        </authorList>
    </citation>
    <scope>NUCLEOTIDE SEQUENCE</scope>
    <source>
        <strain evidence="9">CGMCC 4.7368</strain>
    </source>
</reference>
<dbReference type="Pfam" id="PF02653">
    <property type="entry name" value="BPD_transp_2"/>
    <property type="match status" value="1"/>
</dbReference>
<feature type="transmembrane region" description="Helical" evidence="8">
    <location>
        <begin position="57"/>
        <end position="75"/>
    </location>
</feature>
<evidence type="ECO:0000256" key="7">
    <source>
        <dbReference type="ARBA" id="ARBA00023136"/>
    </source>
</evidence>
<comment type="subcellular location">
    <subcellularLocation>
        <location evidence="1">Cell membrane</location>
        <topology evidence="1">Multi-pass membrane protein</topology>
    </subcellularLocation>
</comment>
<comment type="caution">
    <text evidence="9">The sequence shown here is derived from an EMBL/GenBank/DDBJ whole genome shotgun (WGS) entry which is preliminary data.</text>
</comment>
<dbReference type="CDD" id="cd06579">
    <property type="entry name" value="TM_PBP1_transp_AraH_like"/>
    <property type="match status" value="1"/>
</dbReference>
<feature type="transmembrane region" description="Helical" evidence="8">
    <location>
        <begin position="82"/>
        <end position="99"/>
    </location>
</feature>
<keyword evidence="10" id="KW-1185">Reference proteome</keyword>
<keyword evidence="7 8" id="KW-0472">Membrane</keyword>
<dbReference type="AlphaFoldDB" id="A0A918DE95"/>
<dbReference type="Proteomes" id="UP000646523">
    <property type="component" value="Unassembled WGS sequence"/>
</dbReference>
<proteinExistence type="predicted"/>
<keyword evidence="6 8" id="KW-1133">Transmembrane helix</keyword>